<dbReference type="GO" id="GO:0016592">
    <property type="term" value="C:mediator complex"/>
    <property type="evidence" value="ECO:0007669"/>
    <property type="project" value="InterPro"/>
</dbReference>
<reference evidence="5" key="2">
    <citation type="journal article" date="2024" name="Plant">
        <title>Genomic evolution and insights into agronomic trait innovations of Sesamum species.</title>
        <authorList>
            <person name="Miao H."/>
            <person name="Wang L."/>
            <person name="Qu L."/>
            <person name="Liu H."/>
            <person name="Sun Y."/>
            <person name="Le M."/>
            <person name="Wang Q."/>
            <person name="Wei S."/>
            <person name="Zheng Y."/>
            <person name="Lin W."/>
            <person name="Duan Y."/>
            <person name="Cao H."/>
            <person name="Xiong S."/>
            <person name="Wang X."/>
            <person name="Wei L."/>
            <person name="Li C."/>
            <person name="Ma Q."/>
            <person name="Ju M."/>
            <person name="Zhao R."/>
            <person name="Li G."/>
            <person name="Mu C."/>
            <person name="Tian Q."/>
            <person name="Mei H."/>
            <person name="Zhang T."/>
            <person name="Gao T."/>
            <person name="Zhang H."/>
        </authorList>
    </citation>
    <scope>NUCLEOTIDE SEQUENCE</scope>
    <source>
        <strain evidence="5">3651</strain>
    </source>
</reference>
<accession>A0AAE1XPL7</accession>
<evidence type="ECO:0000256" key="3">
    <source>
        <dbReference type="ARBA" id="ARBA00023242"/>
    </source>
</evidence>
<dbReference type="PANTHER" id="PTHR12465:SF0">
    <property type="entry name" value="MEDIATOR OF RNA POLYMERASE II TRANSCRIPTION SUBUNIT 20"/>
    <property type="match status" value="1"/>
</dbReference>
<gene>
    <name evidence="4" type="primary">MED20</name>
    <name evidence="5" type="ORF">Salat_2682100</name>
</gene>
<dbReference type="GO" id="GO:0006357">
    <property type="term" value="P:regulation of transcription by RNA polymerase II"/>
    <property type="evidence" value="ECO:0007669"/>
    <property type="project" value="InterPro"/>
</dbReference>
<dbReference type="AlphaFoldDB" id="A0AAE1XPL7"/>
<comment type="similarity">
    <text evidence="2 4">Belongs to the Mediator complex subunit 20 family.</text>
</comment>
<comment type="function">
    <text evidence="4">Component of the Mediator complex, a coactivator involved in the regulated transcription of nearly all RNA polymerase II-dependent genes. Mediator functions as a bridge to convey information from gene-specific regulatory proteins to the basal RNA polymerase II transcription machinery. Mediator is recruited to promoters by direct interactions with regulatory proteins and serves as a scaffold for the assembly of a functional preinitiation complex with RNA polymerase II and the general transcription factors.</text>
</comment>
<comment type="caution">
    <text evidence="5">The sequence shown here is derived from an EMBL/GenBank/DDBJ whole genome shotgun (WGS) entry which is preliminary data.</text>
</comment>
<comment type="subunit">
    <text evidence="4">Component of the Mediator complex.</text>
</comment>
<evidence type="ECO:0000256" key="4">
    <source>
        <dbReference type="RuleBase" id="RU364152"/>
    </source>
</evidence>
<evidence type="ECO:0000313" key="5">
    <source>
        <dbReference type="EMBL" id="KAK4415747.1"/>
    </source>
</evidence>
<evidence type="ECO:0000256" key="1">
    <source>
        <dbReference type="ARBA" id="ARBA00004123"/>
    </source>
</evidence>
<dbReference type="Proteomes" id="UP001293254">
    <property type="component" value="Unassembled WGS sequence"/>
</dbReference>
<protein>
    <recommendedName>
        <fullName evidence="4">Mediator of RNA polymerase II transcription subunit 20</fullName>
    </recommendedName>
    <alternativeName>
        <fullName evidence="4">Mediator complex subunit 20</fullName>
    </alternativeName>
</protein>
<proteinExistence type="inferred from homology"/>
<dbReference type="PANTHER" id="PTHR12465">
    <property type="entry name" value="UBIQUITIN SPECIFIC PROTEASE HOMOLOG 49"/>
    <property type="match status" value="1"/>
</dbReference>
<sequence>MCRHLPLFPASLPRPSKMAHPLHSQRGNRLEGIIIPAIKNSGSHLRKFREVEALANSVTDNQRRGVPNHHLPHSEVSQCAESINGVKEGRWKSTLSFYKAIAREQTIGNDFPRDFVGISLAEQPNKYFLVIRGQRPVAEAESSI</sequence>
<evidence type="ECO:0000313" key="6">
    <source>
        <dbReference type="Proteomes" id="UP001293254"/>
    </source>
</evidence>
<evidence type="ECO:0000256" key="2">
    <source>
        <dbReference type="ARBA" id="ARBA00010743"/>
    </source>
</evidence>
<dbReference type="InterPro" id="IPR013921">
    <property type="entry name" value="Mediator_Med20"/>
</dbReference>
<keyword evidence="4" id="KW-0010">Activator</keyword>
<reference evidence="5" key="1">
    <citation type="submission" date="2020-06" db="EMBL/GenBank/DDBJ databases">
        <authorList>
            <person name="Li T."/>
            <person name="Hu X."/>
            <person name="Zhang T."/>
            <person name="Song X."/>
            <person name="Zhang H."/>
            <person name="Dai N."/>
            <person name="Sheng W."/>
            <person name="Hou X."/>
            <person name="Wei L."/>
        </authorList>
    </citation>
    <scope>NUCLEOTIDE SEQUENCE</scope>
    <source>
        <strain evidence="5">3651</strain>
        <tissue evidence="5">Leaf</tissue>
    </source>
</reference>
<dbReference type="EMBL" id="JACGWO010000011">
    <property type="protein sequence ID" value="KAK4415747.1"/>
    <property type="molecule type" value="Genomic_DNA"/>
</dbReference>
<keyword evidence="3 4" id="KW-0539">Nucleus</keyword>
<organism evidence="5 6">
    <name type="scientific">Sesamum alatum</name>
    <dbReference type="NCBI Taxonomy" id="300844"/>
    <lineage>
        <taxon>Eukaryota</taxon>
        <taxon>Viridiplantae</taxon>
        <taxon>Streptophyta</taxon>
        <taxon>Embryophyta</taxon>
        <taxon>Tracheophyta</taxon>
        <taxon>Spermatophyta</taxon>
        <taxon>Magnoliopsida</taxon>
        <taxon>eudicotyledons</taxon>
        <taxon>Gunneridae</taxon>
        <taxon>Pentapetalae</taxon>
        <taxon>asterids</taxon>
        <taxon>lamiids</taxon>
        <taxon>Lamiales</taxon>
        <taxon>Pedaliaceae</taxon>
        <taxon>Sesamum</taxon>
    </lineage>
</organism>
<dbReference type="GO" id="GO:0003713">
    <property type="term" value="F:transcription coactivator activity"/>
    <property type="evidence" value="ECO:0007669"/>
    <property type="project" value="TreeGrafter"/>
</dbReference>
<keyword evidence="4" id="KW-0804">Transcription</keyword>
<dbReference type="Pfam" id="PF08612">
    <property type="entry name" value="Med20"/>
    <property type="match status" value="1"/>
</dbReference>
<name>A0AAE1XPL7_9LAMI</name>
<comment type="subcellular location">
    <subcellularLocation>
        <location evidence="1 4">Nucleus</location>
    </subcellularLocation>
</comment>
<keyword evidence="6" id="KW-1185">Reference proteome</keyword>
<keyword evidence="4" id="KW-0805">Transcription regulation</keyword>